<dbReference type="PANTHER" id="PTHR35788">
    <property type="entry name" value="EXPORTED PROTEIN-RELATED"/>
    <property type="match status" value="1"/>
</dbReference>
<evidence type="ECO:0000313" key="3">
    <source>
        <dbReference type="Proteomes" id="UP000280307"/>
    </source>
</evidence>
<gene>
    <name evidence="2" type="ORF">EI684_17300</name>
</gene>
<dbReference type="Proteomes" id="UP000280307">
    <property type="component" value="Unassembled WGS sequence"/>
</dbReference>
<dbReference type="InterPro" id="IPR007391">
    <property type="entry name" value="Vancomycin_resist_VanW"/>
</dbReference>
<dbReference type="Pfam" id="PF04294">
    <property type="entry name" value="VanW"/>
    <property type="match status" value="1"/>
</dbReference>
<keyword evidence="1" id="KW-0732">Signal</keyword>
<evidence type="ECO:0000256" key="1">
    <source>
        <dbReference type="SAM" id="SignalP"/>
    </source>
</evidence>
<evidence type="ECO:0000313" key="2">
    <source>
        <dbReference type="EMBL" id="RRR68669.1"/>
    </source>
</evidence>
<sequence length="469" mass="51058">MSRYCLLFTLLFAMLVVTSPSQVSAAPPAQAPTPQAFVYFPETGHNVGFEVKVFFDAHGGVTTFGMPLTELLTAGDGLQAQYFEHARLEYDPAAPEGQRVAVTRAGALLAAGRTDAAFAWLAESPDPERVFFPESGHTLGGAFGWFWQSNGGLAAFGYPISEEFEEGDEASGTTRLVQYFERARLVYHPEYVGEPGEVTITPLGRQLLAADAVAARATAPVSAIALLGEATTGFPASSYERVTNISRATEMTHGSVVPAGAEFSFLAIGDFSEANGFVEGYGIVGGRLERVLGGGLCQVSTTLFRAVANAGMQITRRVGHSHVVNFYENILGFDATVFSPGVDFRWRNDTPGPVYVIGITDVARERLTFQIYGISDGRSVRYEGPTTRNWRQPGTPVWQLDRQLPEGAIRQMVHGRAGMDVTYTRIITRANGTNRVEPFFTRYLPWDDFYLYGPGVTPPSGVRVLPPRR</sequence>
<dbReference type="EMBL" id="RSAS01000701">
    <property type="protein sequence ID" value="RRR68669.1"/>
    <property type="molecule type" value="Genomic_DNA"/>
</dbReference>
<organism evidence="2 3">
    <name type="scientific">Candidatus Viridilinea halotolerans</name>
    <dbReference type="NCBI Taxonomy" id="2491704"/>
    <lineage>
        <taxon>Bacteria</taxon>
        <taxon>Bacillati</taxon>
        <taxon>Chloroflexota</taxon>
        <taxon>Chloroflexia</taxon>
        <taxon>Chloroflexales</taxon>
        <taxon>Chloroflexineae</taxon>
        <taxon>Oscillochloridaceae</taxon>
        <taxon>Candidatus Viridilinea</taxon>
    </lineage>
</organism>
<accession>A0A426TU67</accession>
<proteinExistence type="predicted"/>
<protein>
    <submittedName>
        <fullName evidence="2">Vanomycin resistance protein VanB</fullName>
    </submittedName>
</protein>
<feature type="chain" id="PRO_5019456946" evidence="1">
    <location>
        <begin position="26"/>
        <end position="469"/>
    </location>
</feature>
<dbReference type="AlphaFoldDB" id="A0A426TU67"/>
<reference evidence="2 3" key="1">
    <citation type="submission" date="2018-12" db="EMBL/GenBank/DDBJ databases">
        <title>Genome Sequence of Candidatus Viridilinea halotolerans isolated from saline sulfide-rich spring.</title>
        <authorList>
            <person name="Grouzdev D.S."/>
            <person name="Burganskaya E.I."/>
            <person name="Krutkina M.S."/>
            <person name="Sukhacheva M.V."/>
            <person name="Gorlenko V.M."/>
        </authorList>
    </citation>
    <scope>NUCLEOTIDE SEQUENCE [LARGE SCALE GENOMIC DNA]</scope>
    <source>
        <strain evidence="2">Chok-6</strain>
    </source>
</reference>
<feature type="signal peptide" evidence="1">
    <location>
        <begin position="1"/>
        <end position="25"/>
    </location>
</feature>
<dbReference type="InterPro" id="IPR052913">
    <property type="entry name" value="Glycopeptide_resist_protein"/>
</dbReference>
<name>A0A426TU67_9CHLR</name>
<dbReference type="PANTHER" id="PTHR35788:SF1">
    <property type="entry name" value="EXPORTED PROTEIN"/>
    <property type="match status" value="1"/>
</dbReference>
<comment type="caution">
    <text evidence="2">The sequence shown here is derived from an EMBL/GenBank/DDBJ whole genome shotgun (WGS) entry which is preliminary data.</text>
</comment>